<keyword evidence="2 6" id="KW-0031">Aminopeptidase</keyword>
<feature type="binding site" evidence="6">
    <location>
        <position position="201"/>
    </location>
    <ligand>
        <name>a divalent metal cation</name>
        <dbReference type="ChEBI" id="CHEBI:60240"/>
        <label>2</label>
        <note>catalytic</note>
    </ligand>
</feature>
<evidence type="ECO:0000256" key="6">
    <source>
        <dbReference type="HAMAP-Rule" id="MF_01974"/>
    </source>
</evidence>
<feature type="binding site" evidence="6">
    <location>
        <position position="175"/>
    </location>
    <ligand>
        <name>substrate</name>
    </ligand>
</feature>
<dbReference type="InterPro" id="IPR002467">
    <property type="entry name" value="Pept_M24A_MAP1"/>
</dbReference>
<dbReference type="Gene3D" id="3.90.230.10">
    <property type="entry name" value="Creatinase/methionine aminopeptidase superfamily"/>
    <property type="match status" value="1"/>
</dbReference>
<gene>
    <name evidence="6 9" type="primary">map</name>
    <name evidence="9" type="ORF">ACFQ03_01865</name>
</gene>
<keyword evidence="5 6" id="KW-0378">Hydrolase</keyword>
<dbReference type="PRINTS" id="PR00599">
    <property type="entry name" value="MAPEPTIDASE"/>
</dbReference>
<evidence type="ECO:0000256" key="3">
    <source>
        <dbReference type="ARBA" id="ARBA00022670"/>
    </source>
</evidence>
<evidence type="ECO:0000256" key="7">
    <source>
        <dbReference type="RuleBase" id="RU003653"/>
    </source>
</evidence>
<dbReference type="PANTHER" id="PTHR43330">
    <property type="entry name" value="METHIONINE AMINOPEPTIDASE"/>
    <property type="match status" value="1"/>
</dbReference>
<accession>A0ABW3D4P0</accession>
<dbReference type="SUPFAM" id="SSF55920">
    <property type="entry name" value="Creatinase/aminopeptidase"/>
    <property type="match status" value="1"/>
</dbReference>
<comment type="catalytic activity">
    <reaction evidence="6 7">
        <text>Release of N-terminal amino acids, preferentially methionine, from peptides and arylamides.</text>
        <dbReference type="EC" id="3.4.11.18"/>
    </reaction>
</comment>
<comment type="caution">
    <text evidence="9">The sequence shown here is derived from an EMBL/GenBank/DDBJ whole genome shotgun (WGS) entry which is preliminary data.</text>
</comment>
<keyword evidence="3 6" id="KW-0645">Protease</keyword>
<dbReference type="Pfam" id="PF00557">
    <property type="entry name" value="Peptidase_M24"/>
    <property type="match status" value="1"/>
</dbReference>
<reference evidence="10" key="1">
    <citation type="journal article" date="2019" name="Int. J. Syst. Evol. Microbiol.">
        <title>The Global Catalogue of Microorganisms (GCM) 10K type strain sequencing project: providing services to taxonomists for standard genome sequencing and annotation.</title>
        <authorList>
            <consortium name="The Broad Institute Genomics Platform"/>
            <consortium name="The Broad Institute Genome Sequencing Center for Infectious Disease"/>
            <person name="Wu L."/>
            <person name="Ma J."/>
        </authorList>
    </citation>
    <scope>NUCLEOTIDE SEQUENCE [LARGE SCALE GENOMIC DNA]</scope>
    <source>
        <strain evidence="10">CCUG 57263</strain>
    </source>
</reference>
<dbReference type="EMBL" id="JBHTIU010000006">
    <property type="protein sequence ID" value="MFD0867896.1"/>
    <property type="molecule type" value="Genomic_DNA"/>
</dbReference>
<dbReference type="PANTHER" id="PTHR43330:SF17">
    <property type="entry name" value="METHIONINE AMINOPEPTIDASE"/>
    <property type="match status" value="1"/>
</dbReference>
<comment type="subunit">
    <text evidence="6">Monomer.</text>
</comment>
<comment type="function">
    <text evidence="1 6">Removes the N-terminal methionine from nascent proteins. The N-terminal methionine is often cleaved when the second residue in the primary sequence is small and uncharged (Met-Ala-, Cys, Gly, Pro, Ser, Thr, or Val). Requires deformylation of the N(alpha)-formylated initiator methionine before it can be hydrolyzed.</text>
</comment>
<evidence type="ECO:0000313" key="10">
    <source>
        <dbReference type="Proteomes" id="UP001597120"/>
    </source>
</evidence>
<dbReference type="PROSITE" id="PS00680">
    <property type="entry name" value="MAP_1"/>
    <property type="match status" value="1"/>
</dbReference>
<feature type="binding site" evidence="6">
    <location>
        <position position="168"/>
    </location>
    <ligand>
        <name>a divalent metal cation</name>
        <dbReference type="ChEBI" id="CHEBI:60240"/>
        <label>2</label>
        <note>catalytic</note>
    </ligand>
</feature>
<dbReference type="InterPro" id="IPR000994">
    <property type="entry name" value="Pept_M24"/>
</dbReference>
<feature type="domain" description="Peptidase M24" evidence="8">
    <location>
        <begin position="12"/>
        <end position="239"/>
    </location>
</feature>
<evidence type="ECO:0000313" key="9">
    <source>
        <dbReference type="EMBL" id="MFD0867896.1"/>
    </source>
</evidence>
<evidence type="ECO:0000256" key="2">
    <source>
        <dbReference type="ARBA" id="ARBA00022438"/>
    </source>
</evidence>
<feature type="binding site" evidence="6">
    <location>
        <position position="105"/>
    </location>
    <ligand>
        <name>a divalent metal cation</name>
        <dbReference type="ChEBI" id="CHEBI:60240"/>
        <label>2</label>
        <note>catalytic</note>
    </ligand>
</feature>
<dbReference type="CDD" id="cd01086">
    <property type="entry name" value="MetAP1"/>
    <property type="match status" value="1"/>
</dbReference>
<dbReference type="InterPro" id="IPR036005">
    <property type="entry name" value="Creatinase/aminopeptidase-like"/>
</dbReference>
<dbReference type="RefSeq" id="WP_144938891.1">
    <property type="nucleotide sequence ID" value="NZ_JBHTIU010000006.1"/>
</dbReference>
<dbReference type="EC" id="3.4.11.18" evidence="6 7"/>
<evidence type="ECO:0000256" key="5">
    <source>
        <dbReference type="ARBA" id="ARBA00022801"/>
    </source>
</evidence>
<feature type="binding site" evidence="6">
    <location>
        <position position="77"/>
    </location>
    <ligand>
        <name>substrate</name>
    </ligand>
</feature>
<keyword evidence="4 6" id="KW-0479">Metal-binding</keyword>
<dbReference type="HAMAP" id="MF_01974">
    <property type="entry name" value="MetAP_1"/>
    <property type="match status" value="1"/>
</dbReference>
<evidence type="ECO:0000259" key="8">
    <source>
        <dbReference type="Pfam" id="PF00557"/>
    </source>
</evidence>
<feature type="binding site" evidence="6">
    <location>
        <position position="232"/>
    </location>
    <ligand>
        <name>a divalent metal cation</name>
        <dbReference type="ChEBI" id="CHEBI:60240"/>
        <label>2</label>
        <note>catalytic</note>
    </ligand>
</feature>
<evidence type="ECO:0000256" key="4">
    <source>
        <dbReference type="ARBA" id="ARBA00022723"/>
    </source>
</evidence>
<comment type="cofactor">
    <cofactor evidence="6">
        <name>Co(2+)</name>
        <dbReference type="ChEBI" id="CHEBI:48828"/>
    </cofactor>
    <cofactor evidence="6">
        <name>Zn(2+)</name>
        <dbReference type="ChEBI" id="CHEBI:29105"/>
    </cofactor>
    <cofactor evidence="6">
        <name>Mn(2+)</name>
        <dbReference type="ChEBI" id="CHEBI:29035"/>
    </cofactor>
    <cofactor evidence="6">
        <name>Fe(2+)</name>
        <dbReference type="ChEBI" id="CHEBI:29033"/>
    </cofactor>
    <text evidence="6">Binds 2 divalent metal cations per subunit. Has a high-affinity and a low affinity metal-binding site. The true nature of the physiological cofactor is under debate. The enzyme is active with cobalt, zinc, manganese or divalent iron ions. Most likely, methionine aminopeptidases function as mononuclear Fe(2+)-metalloproteases under physiological conditions, and the catalytically relevant metal-binding site has been assigned to the histidine-containing high-affinity site.</text>
</comment>
<dbReference type="GO" id="GO:0004239">
    <property type="term" value="F:initiator methionyl aminopeptidase activity"/>
    <property type="evidence" value="ECO:0007669"/>
    <property type="project" value="UniProtKB-EC"/>
</dbReference>
<protein>
    <recommendedName>
        <fullName evidence="6 7">Methionine aminopeptidase</fullName>
        <shortName evidence="6">MAP</shortName>
        <shortName evidence="6">MetAP</shortName>
        <ecNumber evidence="6 7">3.4.11.18</ecNumber>
    </recommendedName>
    <alternativeName>
        <fullName evidence="6">Peptidase M</fullName>
    </alternativeName>
</protein>
<proteinExistence type="inferred from homology"/>
<organism evidence="9 10">
    <name type="scientific">Paenibacillus residui</name>
    <dbReference type="NCBI Taxonomy" id="629724"/>
    <lineage>
        <taxon>Bacteria</taxon>
        <taxon>Bacillati</taxon>
        <taxon>Bacillota</taxon>
        <taxon>Bacilli</taxon>
        <taxon>Bacillales</taxon>
        <taxon>Paenibacillaceae</taxon>
        <taxon>Paenibacillus</taxon>
    </lineage>
</organism>
<dbReference type="NCBIfam" id="TIGR00500">
    <property type="entry name" value="met_pdase_I"/>
    <property type="match status" value="1"/>
</dbReference>
<feature type="binding site" evidence="6">
    <location>
        <position position="232"/>
    </location>
    <ligand>
        <name>a divalent metal cation</name>
        <dbReference type="ChEBI" id="CHEBI:60240"/>
        <label>1</label>
    </ligand>
</feature>
<feature type="binding site" evidence="6">
    <location>
        <position position="94"/>
    </location>
    <ligand>
        <name>a divalent metal cation</name>
        <dbReference type="ChEBI" id="CHEBI:60240"/>
        <label>1</label>
    </ligand>
</feature>
<feature type="binding site" evidence="6">
    <location>
        <position position="105"/>
    </location>
    <ligand>
        <name>a divalent metal cation</name>
        <dbReference type="ChEBI" id="CHEBI:60240"/>
        <label>1</label>
    </ligand>
</feature>
<evidence type="ECO:0000256" key="1">
    <source>
        <dbReference type="ARBA" id="ARBA00002521"/>
    </source>
</evidence>
<comment type="similarity">
    <text evidence="6">Belongs to the peptidase M24A family. Methionine aminopeptidase type 1 subfamily.</text>
</comment>
<sequence length="250" mass="27588">MIILKTPEEISKMKKAGELVAACHREIAKRIRPGTTTWEIEEFVRQFTKENGAIPEQKGYHGYPYATCASVNDVICHGFPKKEPLVEGDIVTIDMVFSVDGWMADSAWSYPVGQVSEEAKALLDTTKESLYIGIEKAVIGNRIGDISNAIQTFAESRGYSVVRQFIGHGIGRTMHEDLQVPHYGPAGKGPRLKEGMVFTIEPMLNIGSYAARIEEDGWTARTVDGSLSAQYEHTIAITKDGPLILTDQTI</sequence>
<dbReference type="Proteomes" id="UP001597120">
    <property type="component" value="Unassembled WGS sequence"/>
</dbReference>
<dbReference type="InterPro" id="IPR001714">
    <property type="entry name" value="Pept_M24_MAP"/>
</dbReference>
<name>A0ABW3D4P0_9BACL</name>
<keyword evidence="10" id="KW-1185">Reference proteome</keyword>